<dbReference type="PANTHER" id="PTHR30290:SF10">
    <property type="entry name" value="PERIPLASMIC OLIGOPEPTIDE-BINDING PROTEIN-RELATED"/>
    <property type="match status" value="1"/>
</dbReference>
<organism evidence="7 8">
    <name type="scientific">Pararhizobium mangrovi</name>
    <dbReference type="NCBI Taxonomy" id="2590452"/>
    <lineage>
        <taxon>Bacteria</taxon>
        <taxon>Pseudomonadati</taxon>
        <taxon>Pseudomonadota</taxon>
        <taxon>Alphaproteobacteria</taxon>
        <taxon>Hyphomicrobiales</taxon>
        <taxon>Rhizobiaceae</taxon>
        <taxon>Rhizobium/Agrobacterium group</taxon>
        <taxon>Pararhizobium</taxon>
    </lineage>
</organism>
<dbReference type="Pfam" id="PF00496">
    <property type="entry name" value="SBP_bac_5"/>
    <property type="match status" value="1"/>
</dbReference>
<dbReference type="InterPro" id="IPR030678">
    <property type="entry name" value="Peptide/Ni-bd"/>
</dbReference>
<dbReference type="InterPro" id="IPR039424">
    <property type="entry name" value="SBP_5"/>
</dbReference>
<dbReference type="GO" id="GO:0043190">
    <property type="term" value="C:ATP-binding cassette (ABC) transporter complex"/>
    <property type="evidence" value="ECO:0007669"/>
    <property type="project" value="InterPro"/>
</dbReference>
<dbReference type="InterPro" id="IPR000914">
    <property type="entry name" value="SBP_5_dom"/>
</dbReference>
<name>A0A506UET9_9HYPH</name>
<comment type="subcellular location">
    <subcellularLocation>
        <location evidence="1">Periplasm</location>
    </subcellularLocation>
</comment>
<feature type="signal peptide" evidence="5">
    <location>
        <begin position="1"/>
        <end position="29"/>
    </location>
</feature>
<dbReference type="OrthoDB" id="9803988at2"/>
<protein>
    <submittedName>
        <fullName evidence="7">ABC transporter substrate-binding protein</fullName>
    </submittedName>
</protein>
<dbReference type="EMBL" id="VHLH01000002">
    <property type="protein sequence ID" value="TPW31986.1"/>
    <property type="molecule type" value="Genomic_DNA"/>
</dbReference>
<dbReference type="GO" id="GO:1904680">
    <property type="term" value="F:peptide transmembrane transporter activity"/>
    <property type="evidence" value="ECO:0007669"/>
    <property type="project" value="TreeGrafter"/>
</dbReference>
<dbReference type="GO" id="GO:0015833">
    <property type="term" value="P:peptide transport"/>
    <property type="evidence" value="ECO:0007669"/>
    <property type="project" value="TreeGrafter"/>
</dbReference>
<evidence type="ECO:0000313" key="8">
    <source>
        <dbReference type="Proteomes" id="UP000320314"/>
    </source>
</evidence>
<dbReference type="Gene3D" id="3.40.190.10">
    <property type="entry name" value="Periplasmic binding protein-like II"/>
    <property type="match status" value="1"/>
</dbReference>
<dbReference type="RefSeq" id="WP_141165342.1">
    <property type="nucleotide sequence ID" value="NZ_VHLH01000002.1"/>
</dbReference>
<evidence type="ECO:0000256" key="1">
    <source>
        <dbReference type="ARBA" id="ARBA00004418"/>
    </source>
</evidence>
<keyword evidence="4 5" id="KW-0732">Signal</keyword>
<gene>
    <name evidence="7" type="ORF">FJU11_02010</name>
</gene>
<dbReference type="CDD" id="cd08512">
    <property type="entry name" value="PBP2_NikA_DppA_OppA_like_7"/>
    <property type="match status" value="1"/>
</dbReference>
<reference evidence="7 8" key="1">
    <citation type="submission" date="2019-06" db="EMBL/GenBank/DDBJ databases">
        <authorList>
            <person name="Li M."/>
        </authorList>
    </citation>
    <scope>NUCLEOTIDE SEQUENCE [LARGE SCALE GENOMIC DNA]</scope>
    <source>
        <strain evidence="7 8">BGMRC6574</strain>
    </source>
</reference>
<comment type="similarity">
    <text evidence="2">Belongs to the bacterial solute-binding protein 5 family.</text>
</comment>
<dbReference type="PANTHER" id="PTHR30290">
    <property type="entry name" value="PERIPLASMIC BINDING COMPONENT OF ABC TRANSPORTER"/>
    <property type="match status" value="1"/>
</dbReference>
<comment type="caution">
    <text evidence="7">The sequence shown here is derived from an EMBL/GenBank/DDBJ whole genome shotgun (WGS) entry which is preliminary data.</text>
</comment>
<dbReference type="SUPFAM" id="SSF53850">
    <property type="entry name" value="Periplasmic binding protein-like II"/>
    <property type="match status" value="1"/>
</dbReference>
<dbReference type="PROSITE" id="PS01040">
    <property type="entry name" value="SBP_BACTERIAL_5"/>
    <property type="match status" value="1"/>
</dbReference>
<evidence type="ECO:0000256" key="3">
    <source>
        <dbReference type="ARBA" id="ARBA00022448"/>
    </source>
</evidence>
<dbReference type="AlphaFoldDB" id="A0A506UET9"/>
<feature type="domain" description="Solute-binding protein family 5" evidence="6">
    <location>
        <begin position="75"/>
        <end position="437"/>
    </location>
</feature>
<dbReference type="Proteomes" id="UP000320314">
    <property type="component" value="Unassembled WGS sequence"/>
</dbReference>
<evidence type="ECO:0000256" key="5">
    <source>
        <dbReference type="SAM" id="SignalP"/>
    </source>
</evidence>
<evidence type="ECO:0000259" key="6">
    <source>
        <dbReference type="Pfam" id="PF00496"/>
    </source>
</evidence>
<dbReference type="PIRSF" id="PIRSF002741">
    <property type="entry name" value="MppA"/>
    <property type="match status" value="1"/>
</dbReference>
<feature type="chain" id="PRO_5021408975" evidence="5">
    <location>
        <begin position="30"/>
        <end position="528"/>
    </location>
</feature>
<evidence type="ECO:0000256" key="4">
    <source>
        <dbReference type="ARBA" id="ARBA00022729"/>
    </source>
</evidence>
<dbReference type="Gene3D" id="3.90.76.10">
    <property type="entry name" value="Dipeptide-binding Protein, Domain 1"/>
    <property type="match status" value="1"/>
</dbReference>
<keyword evidence="8" id="KW-1185">Reference proteome</keyword>
<dbReference type="GO" id="GO:0030288">
    <property type="term" value="C:outer membrane-bounded periplasmic space"/>
    <property type="evidence" value="ECO:0007669"/>
    <property type="project" value="UniProtKB-ARBA"/>
</dbReference>
<accession>A0A506UET9</accession>
<dbReference type="Gene3D" id="3.10.105.10">
    <property type="entry name" value="Dipeptide-binding Protein, Domain 3"/>
    <property type="match status" value="1"/>
</dbReference>
<evidence type="ECO:0000256" key="2">
    <source>
        <dbReference type="ARBA" id="ARBA00005695"/>
    </source>
</evidence>
<dbReference type="InterPro" id="IPR023765">
    <property type="entry name" value="SBP_5_CS"/>
</dbReference>
<evidence type="ECO:0000313" key="7">
    <source>
        <dbReference type="EMBL" id="TPW31986.1"/>
    </source>
</evidence>
<keyword evidence="3" id="KW-0813">Transport</keyword>
<proteinExistence type="inferred from homology"/>
<sequence>MNNPHLRNAFAAFLLAGTAAIGLPMSAHAADPVSTVVNITQIFKSLDPARVTDYTGYMAVVNMYDGLTTVNEAGKIVPQLAKSWDISKDGLTYTFHLRDDVKFQNGTPMKASDVVYTIQRMLAINEGPSHLIDGLVDAKNVKAPDDHTVVVKLNKPFSPFMAVTPLILVVNEDEIKANAKSEWGKSYVADHSVGSGPYQLVSYNRSADLVMKRNPDYFLGWPNGTPIDQLRFVQTSDEATVKALAQKGELGMSSSSLSTDTVQAIGKLPNYKLIDTTTATGFTMKLNTQRAPTDDVYVRKAIALATDYNTIQTIIQPGKPMTGPLPPVFKDAHDDSIKPGQYDLKAANAELAKSKYAGKPIKVTLSYVDALSFEQEVALLMQANLSSIGITVDIQPQPWNRIVDMATKPTTTPNITEVNIGPTYPSPDSMFYPQYDSMASGTWLSMEWLDDKTTDDLIAKARATPEVKARNAIYKQIQQRIMKLQPTVFANAPVRHYAASKCLQGYKYIPMQSWDLNFWNYHWDCSAK</sequence>